<dbReference type="Proteomes" id="UP000649114">
    <property type="component" value="Unassembled WGS sequence"/>
</dbReference>
<dbReference type="Gene3D" id="3.40.50.10810">
    <property type="entry name" value="Tandem AAA-ATPase domain"/>
    <property type="match status" value="1"/>
</dbReference>
<gene>
    <name evidence="1" type="ORF">CNMCM8927_004211</name>
</gene>
<protein>
    <recommendedName>
        <fullName evidence="3">SNF2 N-terminal domain-containing protein</fullName>
    </recommendedName>
</protein>
<organism evidence="1 2">
    <name type="scientific">Aspergillus lentulus</name>
    <dbReference type="NCBI Taxonomy" id="293939"/>
    <lineage>
        <taxon>Eukaryota</taxon>
        <taxon>Fungi</taxon>
        <taxon>Dikarya</taxon>
        <taxon>Ascomycota</taxon>
        <taxon>Pezizomycotina</taxon>
        <taxon>Eurotiomycetes</taxon>
        <taxon>Eurotiomycetidae</taxon>
        <taxon>Eurotiales</taxon>
        <taxon>Aspergillaceae</taxon>
        <taxon>Aspergillus</taxon>
        <taxon>Aspergillus subgen. Fumigati</taxon>
    </lineage>
</organism>
<reference evidence="1" key="1">
    <citation type="journal article" date="2020" name="bioRxiv">
        <title>Genomic and phenotypic heterogeneity of clinical isolates of the human pathogens Aspergillus fumigatus, Aspergillus lentulus and Aspergillus fumigatiaffinis.</title>
        <authorList>
            <person name="dos Santos R.A.C."/>
            <person name="Steenwyk J.L."/>
            <person name="Rivero-Menendez O."/>
            <person name="Mead M.E."/>
            <person name="Silva L.P."/>
            <person name="Bastos R.W."/>
            <person name="Alastruey-Izquierdo A."/>
            <person name="Goldman G.H."/>
            <person name="Rokas A."/>
        </authorList>
    </citation>
    <scope>NUCLEOTIDE SEQUENCE</scope>
    <source>
        <strain evidence="1">CNM-CM8927</strain>
    </source>
</reference>
<accession>A0AAN6BS31</accession>
<evidence type="ECO:0000313" key="1">
    <source>
        <dbReference type="EMBL" id="KAF4206876.1"/>
    </source>
</evidence>
<dbReference type="EMBL" id="JAAAPU010000024">
    <property type="protein sequence ID" value="KAF4206876.1"/>
    <property type="molecule type" value="Genomic_DNA"/>
</dbReference>
<evidence type="ECO:0008006" key="3">
    <source>
        <dbReference type="Google" id="ProtNLM"/>
    </source>
</evidence>
<proteinExistence type="predicted"/>
<name>A0AAN6BS31_ASPLE</name>
<sequence>MKDCWLASDCSCYQLVLNPKRTRCQGLQEACKESAQRFVTHLSGWFGRVVCDEGHAAKTIRTRVHQSVTRLEAEHVWFLTAISTHGTRSVPAITSSTITTPK</sequence>
<comment type="caution">
    <text evidence="1">The sequence shown here is derived from an EMBL/GenBank/DDBJ whole genome shotgun (WGS) entry which is preliminary data.</text>
</comment>
<reference evidence="1" key="2">
    <citation type="submission" date="2020-04" db="EMBL/GenBank/DDBJ databases">
        <authorList>
            <person name="Santos R.A.C."/>
            <person name="Steenwyk J.L."/>
            <person name="Rivero-Menendez O."/>
            <person name="Mead M.E."/>
            <person name="Silva L.P."/>
            <person name="Bastos R.W."/>
            <person name="Alastruey-Izquierdo A."/>
            <person name="Goldman G.H."/>
            <person name="Rokas A."/>
        </authorList>
    </citation>
    <scope>NUCLEOTIDE SEQUENCE</scope>
    <source>
        <strain evidence="1">CNM-CM8927</strain>
    </source>
</reference>
<dbReference type="InterPro" id="IPR038718">
    <property type="entry name" value="SNF2-like_sf"/>
</dbReference>
<dbReference type="AlphaFoldDB" id="A0AAN6BS31"/>
<evidence type="ECO:0000313" key="2">
    <source>
        <dbReference type="Proteomes" id="UP000649114"/>
    </source>
</evidence>